<keyword evidence="2" id="KW-0996">Nickel insertion</keyword>
<comment type="subcellular location">
    <subcellularLocation>
        <location evidence="2">Cytoplasm</location>
    </subcellularLocation>
</comment>
<comment type="function">
    <text evidence="2">Required for maturation of urease via the functional incorporation of the urease nickel metallocenter.</text>
</comment>
<evidence type="ECO:0000256" key="1">
    <source>
        <dbReference type="ARBA" id="ARBA00023186"/>
    </source>
</evidence>
<dbReference type="EMBL" id="BAAAZO010000011">
    <property type="protein sequence ID" value="GAA3630623.1"/>
    <property type="molecule type" value="Genomic_DNA"/>
</dbReference>
<dbReference type="Pfam" id="PF01774">
    <property type="entry name" value="UreD"/>
    <property type="match status" value="1"/>
</dbReference>
<keyword evidence="1 2" id="KW-0143">Chaperone</keyword>
<evidence type="ECO:0000313" key="4">
    <source>
        <dbReference type="Proteomes" id="UP001501074"/>
    </source>
</evidence>
<keyword evidence="4" id="KW-1185">Reference proteome</keyword>
<proteinExistence type="inferred from homology"/>
<dbReference type="HAMAP" id="MF_01384">
    <property type="entry name" value="UreD"/>
    <property type="match status" value="1"/>
</dbReference>
<keyword evidence="2" id="KW-0963">Cytoplasm</keyword>
<comment type="similarity">
    <text evidence="2">Belongs to the UreD family.</text>
</comment>
<evidence type="ECO:0000313" key="3">
    <source>
        <dbReference type="EMBL" id="GAA3630623.1"/>
    </source>
</evidence>
<evidence type="ECO:0000256" key="2">
    <source>
        <dbReference type="HAMAP-Rule" id="MF_01384"/>
    </source>
</evidence>
<reference evidence="4" key="1">
    <citation type="journal article" date="2019" name="Int. J. Syst. Evol. Microbiol.">
        <title>The Global Catalogue of Microorganisms (GCM) 10K type strain sequencing project: providing services to taxonomists for standard genome sequencing and annotation.</title>
        <authorList>
            <consortium name="The Broad Institute Genomics Platform"/>
            <consortium name="The Broad Institute Genome Sequencing Center for Infectious Disease"/>
            <person name="Wu L."/>
            <person name="Ma J."/>
        </authorList>
    </citation>
    <scope>NUCLEOTIDE SEQUENCE [LARGE SCALE GENOMIC DNA]</scope>
    <source>
        <strain evidence="4">JCM 16902</strain>
    </source>
</reference>
<name>A0ABP7AF81_9ACTN</name>
<comment type="caution">
    <text evidence="3">The sequence shown here is derived from an EMBL/GenBank/DDBJ whole genome shotgun (WGS) entry which is preliminary data.</text>
</comment>
<organism evidence="3 4">
    <name type="scientific">Kineosporia mesophila</name>
    <dbReference type="NCBI Taxonomy" id="566012"/>
    <lineage>
        <taxon>Bacteria</taxon>
        <taxon>Bacillati</taxon>
        <taxon>Actinomycetota</taxon>
        <taxon>Actinomycetes</taxon>
        <taxon>Kineosporiales</taxon>
        <taxon>Kineosporiaceae</taxon>
        <taxon>Kineosporia</taxon>
    </lineage>
</organism>
<gene>
    <name evidence="2" type="primary">ureD</name>
    <name evidence="3" type="ORF">GCM10022223_55520</name>
</gene>
<accession>A0ABP7AF81</accession>
<dbReference type="RefSeq" id="WP_231486128.1">
    <property type="nucleotide sequence ID" value="NZ_BAAAZO010000011.1"/>
</dbReference>
<comment type="subunit">
    <text evidence="2">UreD, UreF and UreG form a complex that acts as a GTP-hydrolysis-dependent molecular chaperone, activating the urease apoprotein by helping to assemble the nickel containing metallocenter of UreC. The UreE protein probably delivers the nickel.</text>
</comment>
<protein>
    <recommendedName>
        <fullName evidence="2">Urease accessory protein UreD</fullName>
    </recommendedName>
</protein>
<dbReference type="InterPro" id="IPR002669">
    <property type="entry name" value="UreD"/>
</dbReference>
<dbReference type="Proteomes" id="UP001501074">
    <property type="component" value="Unassembled WGS sequence"/>
</dbReference>
<sequence>MDSRIQIVAVHRRGRTVIESVRGGGHFAARQTGEGEIHLVGIAAGPLGGDHAVIDVHVRAGARLAVRSAGATIIQPGRLRPDSVIELNLRVDDDAQLDLATEPTVVCHGARHENHTTLTLSGSGQARVVEQVLLGRAYEGPGEWSGRTVLTRDGEPLLRHTLRSAVVAVGGTRVISTLVRTGLEKPEPATHGDAVALPLAGGGLLATATGADLLPVQIDLLAAEAISWRAAAADVAAAASSGSGS</sequence>